<evidence type="ECO:0000256" key="1">
    <source>
        <dbReference type="SAM" id="SignalP"/>
    </source>
</evidence>
<keyword evidence="3" id="KW-1185">Reference proteome</keyword>
<dbReference type="OrthoDB" id="6765841at2759"/>
<protein>
    <recommendedName>
        <fullName evidence="4">DUF19 domain-containing protein</fullName>
    </recommendedName>
</protein>
<accession>A0A9P0GD46</accession>
<dbReference type="EMBL" id="OV651831">
    <property type="protein sequence ID" value="CAH1105455.1"/>
    <property type="molecule type" value="Genomic_DNA"/>
</dbReference>
<proteinExistence type="predicted"/>
<organism evidence="2 3">
    <name type="scientific">Psylliodes chrysocephalus</name>
    <dbReference type="NCBI Taxonomy" id="3402493"/>
    <lineage>
        <taxon>Eukaryota</taxon>
        <taxon>Metazoa</taxon>
        <taxon>Ecdysozoa</taxon>
        <taxon>Arthropoda</taxon>
        <taxon>Hexapoda</taxon>
        <taxon>Insecta</taxon>
        <taxon>Pterygota</taxon>
        <taxon>Neoptera</taxon>
        <taxon>Endopterygota</taxon>
        <taxon>Coleoptera</taxon>
        <taxon>Polyphaga</taxon>
        <taxon>Cucujiformia</taxon>
        <taxon>Chrysomeloidea</taxon>
        <taxon>Chrysomelidae</taxon>
        <taxon>Galerucinae</taxon>
        <taxon>Alticini</taxon>
        <taxon>Psylliodes</taxon>
    </lineage>
</organism>
<feature type="chain" id="PRO_5040447513" description="DUF19 domain-containing protein" evidence="1">
    <location>
        <begin position="19"/>
        <end position="607"/>
    </location>
</feature>
<dbReference type="Proteomes" id="UP001153636">
    <property type="component" value="Chromosome 19"/>
</dbReference>
<keyword evidence="1" id="KW-0732">Signal</keyword>
<feature type="signal peptide" evidence="1">
    <location>
        <begin position="1"/>
        <end position="18"/>
    </location>
</feature>
<evidence type="ECO:0008006" key="4">
    <source>
        <dbReference type="Google" id="ProtNLM"/>
    </source>
</evidence>
<gene>
    <name evidence="2" type="ORF">PSYICH_LOCUS6243</name>
</gene>
<name>A0A9P0GD46_9CUCU</name>
<sequence>MILALLFSIAGYSPFIFVAREAVLTQEMCTANGVPNLYQPVQNEYKEAAKCSTTDLLLRLIKGDDLNAYYKNKCAARSNSKNCTAKALFLSKQCLNTQNIKHIETWEKTDEQLLDYICNNYYENLSAFDHKELNCWEGINKAIRHNCSQKIYKAMHTGSYLNRNEFTHSDLEDFEMCLRNQFPKYCSEQINDIVLTAIKIIASNLDETTTDHINEHKRLRRSVILRRIVREIGVANKLHKIEHKVKNLCISNGHASKKLEDTLEKMKKCTEEKQMFLVPKHEYLHHMEKCSNESIELFESCLPEKYKYLPPLFFKIVESMISFLYDDFMIISSELGPCIPKLNSKESTEEYNKCVDKILIEDELVDSKEKFCQPSEKYKYIYLVSILSSLLAMLLQTGGLDSALYIFLGIVHNVYLPSIISSQGNRTCNDKIIELGNAMDRCYINETGHSEFDMNVYGRNSIPYQMVLKRCSVKPHLDDCLDSSISVYQDCLNSTHRNGIEVWKKIDKEVAAYVCNDNAQIAKDLFEKSEDSCWNTGITGVLRKCLLNYTNPLPLYDIQGIGKQCSQLDDLEFCFEKNELSNCYQNISTKIMKKIMGTLKSHLCKNN</sequence>
<evidence type="ECO:0000313" key="2">
    <source>
        <dbReference type="EMBL" id="CAH1105455.1"/>
    </source>
</evidence>
<reference evidence="2" key="1">
    <citation type="submission" date="2022-01" db="EMBL/GenBank/DDBJ databases">
        <authorList>
            <person name="King R."/>
        </authorList>
    </citation>
    <scope>NUCLEOTIDE SEQUENCE</scope>
</reference>
<dbReference type="InterPro" id="IPR009832">
    <property type="entry name" value="DUF1397"/>
</dbReference>
<dbReference type="AlphaFoldDB" id="A0A9P0GD46"/>
<dbReference type="Pfam" id="PF07165">
    <property type="entry name" value="DUF1397"/>
    <property type="match status" value="2"/>
</dbReference>
<evidence type="ECO:0000313" key="3">
    <source>
        <dbReference type="Proteomes" id="UP001153636"/>
    </source>
</evidence>